<protein>
    <recommendedName>
        <fullName evidence="5 15">ATP synthase epsilon chain</fullName>
    </recommendedName>
    <alternativeName>
        <fullName evidence="14 15">ATP synthase F1 sector epsilon subunit</fullName>
    </alternativeName>
    <alternativeName>
        <fullName evidence="13 15">F-ATPase epsilon subunit</fullName>
    </alternativeName>
</protein>
<comment type="similarity">
    <text evidence="3 15 16">Belongs to the ATPase epsilon chain family.</text>
</comment>
<evidence type="ECO:0000256" key="1">
    <source>
        <dbReference type="ARBA" id="ARBA00003543"/>
    </source>
</evidence>
<evidence type="ECO:0000313" key="20">
    <source>
        <dbReference type="EMBL" id="SFF56461.1"/>
    </source>
</evidence>
<name>A0A1I2JUL5_9GAMM</name>
<dbReference type="AlphaFoldDB" id="A0A1I2JUL5"/>
<dbReference type="InterPro" id="IPR036794">
    <property type="entry name" value="ATP_F1_dsu/esu_C_sf"/>
</dbReference>
<evidence type="ECO:0000256" key="7">
    <source>
        <dbReference type="ARBA" id="ARBA00022475"/>
    </source>
</evidence>
<evidence type="ECO:0000256" key="17">
    <source>
        <dbReference type="SAM" id="Coils"/>
    </source>
</evidence>
<evidence type="ECO:0000259" key="18">
    <source>
        <dbReference type="Pfam" id="PF00401"/>
    </source>
</evidence>
<evidence type="ECO:0000259" key="19">
    <source>
        <dbReference type="Pfam" id="PF02823"/>
    </source>
</evidence>
<reference evidence="20 21" key="1">
    <citation type="submission" date="2016-10" db="EMBL/GenBank/DDBJ databases">
        <authorList>
            <person name="de Groot N.N."/>
        </authorList>
    </citation>
    <scope>NUCLEOTIDE SEQUENCE [LARGE SCALE GENOMIC DNA]</scope>
    <source>
        <strain evidence="20 21">DSM 23609</strain>
    </source>
</reference>
<dbReference type="InterPro" id="IPR020547">
    <property type="entry name" value="ATP_synth_F1_esu_C"/>
</dbReference>
<dbReference type="FunFam" id="2.60.15.10:FF:000001">
    <property type="entry name" value="ATP synthase epsilon chain"/>
    <property type="match status" value="1"/>
</dbReference>
<evidence type="ECO:0000256" key="14">
    <source>
        <dbReference type="ARBA" id="ARBA00031795"/>
    </source>
</evidence>
<evidence type="ECO:0000256" key="5">
    <source>
        <dbReference type="ARBA" id="ARBA00014480"/>
    </source>
</evidence>
<dbReference type="PANTHER" id="PTHR13822:SF10">
    <property type="entry name" value="ATP SYNTHASE EPSILON CHAIN, CHLOROPLASTIC"/>
    <property type="match status" value="1"/>
</dbReference>
<dbReference type="CDD" id="cd12152">
    <property type="entry name" value="F1-ATPase_delta"/>
    <property type="match status" value="1"/>
</dbReference>
<dbReference type="InterPro" id="IPR001469">
    <property type="entry name" value="ATP_synth_F1_dsu/esu"/>
</dbReference>
<dbReference type="GO" id="GO:0046933">
    <property type="term" value="F:proton-transporting ATP synthase activity, rotational mechanism"/>
    <property type="evidence" value="ECO:0007669"/>
    <property type="project" value="UniProtKB-UniRule"/>
</dbReference>
<dbReference type="Pfam" id="PF02823">
    <property type="entry name" value="ATP-synt_DE_N"/>
    <property type="match status" value="1"/>
</dbReference>
<evidence type="ECO:0000256" key="2">
    <source>
        <dbReference type="ARBA" id="ARBA00004202"/>
    </source>
</evidence>
<comment type="subcellular location">
    <subcellularLocation>
        <location evidence="2 15">Cell membrane</location>
        <topology evidence="2 15">Peripheral membrane protein</topology>
    </subcellularLocation>
</comment>
<dbReference type="OrthoDB" id="9791445at2"/>
<dbReference type="NCBIfam" id="NF001847">
    <property type="entry name" value="PRK00571.1-4"/>
    <property type="match status" value="1"/>
</dbReference>
<evidence type="ECO:0000256" key="11">
    <source>
        <dbReference type="ARBA" id="ARBA00023196"/>
    </source>
</evidence>
<sequence>MANIHIDIVSAEGHIHSGEARMVFAPAEMGEVGIAPRHAPLLTRLKPGTVRVQPPEGEELQFFVGGGILEVQPFLVTVLADTALRAKDADEAAALAAKQAAEEKLAGAKSDIDLARAQAELIEAAARLQFVQKIKNSSRGT</sequence>
<dbReference type="STRING" id="1076937.SAMN04488120_10916"/>
<keyword evidence="9 15" id="KW-0406">Ion transport</keyword>
<dbReference type="InterPro" id="IPR036771">
    <property type="entry name" value="ATPsynth_dsu/esu_N"/>
</dbReference>
<evidence type="ECO:0000256" key="6">
    <source>
        <dbReference type="ARBA" id="ARBA00022448"/>
    </source>
</evidence>
<keyword evidence="6 15" id="KW-0813">Transport</keyword>
<gene>
    <name evidence="15" type="primary">atpC</name>
    <name evidence="20" type="ORF">SAMN04488120_10916</name>
</gene>
<dbReference type="SUPFAM" id="SSF51344">
    <property type="entry name" value="Epsilon subunit of F1F0-ATP synthase N-terminal domain"/>
    <property type="match status" value="1"/>
</dbReference>
<keyword evidence="17" id="KW-0175">Coiled coil</keyword>
<keyword evidence="10 15" id="KW-0472">Membrane</keyword>
<keyword evidence="21" id="KW-1185">Reference proteome</keyword>
<evidence type="ECO:0000256" key="13">
    <source>
        <dbReference type="ARBA" id="ARBA00030215"/>
    </source>
</evidence>
<keyword evidence="7 15" id="KW-1003">Cell membrane</keyword>
<dbReference type="Gene3D" id="1.20.5.440">
    <property type="entry name" value="ATP synthase delta/epsilon subunit, C-terminal domain"/>
    <property type="match status" value="1"/>
</dbReference>
<evidence type="ECO:0000256" key="15">
    <source>
        <dbReference type="HAMAP-Rule" id="MF_00530"/>
    </source>
</evidence>
<evidence type="ECO:0000256" key="16">
    <source>
        <dbReference type="RuleBase" id="RU003656"/>
    </source>
</evidence>
<feature type="domain" description="ATP synthase epsilon subunit C-terminal" evidence="18">
    <location>
        <begin position="90"/>
        <end position="131"/>
    </location>
</feature>
<feature type="coiled-coil region" evidence="17">
    <location>
        <begin position="98"/>
        <end position="134"/>
    </location>
</feature>
<evidence type="ECO:0000256" key="10">
    <source>
        <dbReference type="ARBA" id="ARBA00023136"/>
    </source>
</evidence>
<organism evidence="20 21">
    <name type="scientific">Fontimonas thermophila</name>
    <dbReference type="NCBI Taxonomy" id="1076937"/>
    <lineage>
        <taxon>Bacteria</taxon>
        <taxon>Pseudomonadati</taxon>
        <taxon>Pseudomonadota</taxon>
        <taxon>Gammaproteobacteria</taxon>
        <taxon>Nevskiales</taxon>
        <taxon>Nevskiaceae</taxon>
        <taxon>Fontimonas</taxon>
    </lineage>
</organism>
<evidence type="ECO:0000256" key="8">
    <source>
        <dbReference type="ARBA" id="ARBA00022781"/>
    </source>
</evidence>
<dbReference type="GO" id="GO:0045259">
    <property type="term" value="C:proton-transporting ATP synthase complex"/>
    <property type="evidence" value="ECO:0007669"/>
    <property type="project" value="UniProtKB-KW"/>
</dbReference>
<evidence type="ECO:0000313" key="21">
    <source>
        <dbReference type="Proteomes" id="UP000199771"/>
    </source>
</evidence>
<dbReference type="Proteomes" id="UP000199771">
    <property type="component" value="Unassembled WGS sequence"/>
</dbReference>
<dbReference type="Gene3D" id="2.60.15.10">
    <property type="entry name" value="F0F1 ATP synthase delta/epsilon subunit, N-terminal"/>
    <property type="match status" value="1"/>
</dbReference>
<evidence type="ECO:0000256" key="12">
    <source>
        <dbReference type="ARBA" id="ARBA00023310"/>
    </source>
</evidence>
<dbReference type="PANTHER" id="PTHR13822">
    <property type="entry name" value="ATP SYNTHASE DELTA/EPSILON CHAIN"/>
    <property type="match status" value="1"/>
</dbReference>
<dbReference type="RefSeq" id="WP_091534265.1">
    <property type="nucleotide sequence ID" value="NZ_FOOC01000009.1"/>
</dbReference>
<evidence type="ECO:0000256" key="9">
    <source>
        <dbReference type="ARBA" id="ARBA00023065"/>
    </source>
</evidence>
<accession>A0A1I2JUL5</accession>
<dbReference type="GO" id="GO:0005886">
    <property type="term" value="C:plasma membrane"/>
    <property type="evidence" value="ECO:0007669"/>
    <property type="project" value="UniProtKB-SubCell"/>
</dbReference>
<proteinExistence type="inferred from homology"/>
<comment type="subunit">
    <text evidence="4 15 16">F-type ATPases have 2 components, CF(1) - the catalytic core - and CF(0) - the membrane proton channel. CF(1) has five subunits: alpha(3), beta(3), gamma(1), delta(1), epsilon(1). CF(0) has three main subunits: a, b and c.</text>
</comment>
<feature type="domain" description="ATP synthase F1 complex delta/epsilon subunit N-terminal" evidence="19">
    <location>
        <begin position="4"/>
        <end position="83"/>
    </location>
</feature>
<comment type="function">
    <text evidence="1 15">Produces ATP from ADP in the presence of a proton gradient across the membrane.</text>
</comment>
<dbReference type="Pfam" id="PF00401">
    <property type="entry name" value="ATP-synt_DE"/>
    <property type="match status" value="1"/>
</dbReference>
<dbReference type="HAMAP" id="MF_00530">
    <property type="entry name" value="ATP_synth_epsil_bac"/>
    <property type="match status" value="1"/>
</dbReference>
<evidence type="ECO:0000256" key="3">
    <source>
        <dbReference type="ARBA" id="ARBA00005712"/>
    </source>
</evidence>
<dbReference type="SUPFAM" id="SSF46604">
    <property type="entry name" value="Epsilon subunit of F1F0-ATP synthase C-terminal domain"/>
    <property type="match status" value="1"/>
</dbReference>
<keyword evidence="11 15" id="KW-0139">CF(1)</keyword>
<keyword evidence="12 15" id="KW-0066">ATP synthesis</keyword>
<dbReference type="NCBIfam" id="TIGR01216">
    <property type="entry name" value="ATP_synt_epsi"/>
    <property type="match status" value="1"/>
</dbReference>
<keyword evidence="8 15" id="KW-0375">Hydrogen ion transport</keyword>
<dbReference type="InterPro" id="IPR020546">
    <property type="entry name" value="ATP_synth_F1_dsu/esu_N"/>
</dbReference>
<evidence type="ECO:0000256" key="4">
    <source>
        <dbReference type="ARBA" id="ARBA00011648"/>
    </source>
</evidence>
<dbReference type="EMBL" id="FOOC01000009">
    <property type="protein sequence ID" value="SFF56461.1"/>
    <property type="molecule type" value="Genomic_DNA"/>
</dbReference>
<dbReference type="GO" id="GO:0005524">
    <property type="term" value="F:ATP binding"/>
    <property type="evidence" value="ECO:0007669"/>
    <property type="project" value="UniProtKB-UniRule"/>
</dbReference>